<dbReference type="GO" id="GO:0005840">
    <property type="term" value="C:ribosome"/>
    <property type="evidence" value="ECO:0007669"/>
    <property type="project" value="UniProtKB-KW"/>
</dbReference>
<feature type="compositionally biased region" description="Basic and acidic residues" evidence="8">
    <location>
        <begin position="156"/>
        <end position="168"/>
    </location>
</feature>
<organism evidence="10 11">
    <name type="scientific">Desulfoferula mesophila</name>
    <dbReference type="NCBI Taxonomy" id="3058419"/>
    <lineage>
        <taxon>Bacteria</taxon>
        <taxon>Pseudomonadati</taxon>
        <taxon>Thermodesulfobacteriota</taxon>
        <taxon>Desulfarculia</taxon>
        <taxon>Desulfarculales</taxon>
        <taxon>Desulfarculaceae</taxon>
        <taxon>Desulfoferula</taxon>
    </lineage>
</organism>
<evidence type="ECO:0000256" key="8">
    <source>
        <dbReference type="SAM" id="MobiDB-lite"/>
    </source>
</evidence>
<feature type="compositionally biased region" description="Acidic residues" evidence="8">
    <location>
        <begin position="176"/>
        <end position="195"/>
    </location>
</feature>
<dbReference type="InterPro" id="IPR009027">
    <property type="entry name" value="Ribosomal_bL9/RNase_H1_N"/>
</dbReference>
<dbReference type="EMBL" id="AP028679">
    <property type="protein sequence ID" value="BEQ14859.1"/>
    <property type="molecule type" value="Genomic_DNA"/>
</dbReference>
<proteinExistence type="inferred from homology"/>
<evidence type="ECO:0000313" key="11">
    <source>
        <dbReference type="Proteomes" id="UP001366166"/>
    </source>
</evidence>
<gene>
    <name evidence="7" type="primary">rplI</name>
    <name evidence="10" type="ORF">FAK_19250</name>
</gene>
<dbReference type="GO" id="GO:1990904">
    <property type="term" value="C:ribonucleoprotein complex"/>
    <property type="evidence" value="ECO:0007669"/>
    <property type="project" value="UniProtKB-KW"/>
</dbReference>
<dbReference type="Pfam" id="PF01281">
    <property type="entry name" value="Ribosomal_L9_N"/>
    <property type="match status" value="1"/>
</dbReference>
<dbReference type="InterPro" id="IPR036791">
    <property type="entry name" value="Ribosomal_bL9_C_sf"/>
</dbReference>
<evidence type="ECO:0000256" key="4">
    <source>
        <dbReference type="ARBA" id="ARBA00022980"/>
    </source>
</evidence>
<dbReference type="AlphaFoldDB" id="A0AAU9ENV1"/>
<evidence type="ECO:0000256" key="2">
    <source>
        <dbReference type="ARBA" id="ARBA00022730"/>
    </source>
</evidence>
<dbReference type="GO" id="GO:0003735">
    <property type="term" value="F:structural constituent of ribosome"/>
    <property type="evidence" value="ECO:0007669"/>
    <property type="project" value="InterPro"/>
</dbReference>
<accession>A0AAU9ENV1</accession>
<dbReference type="KEGG" id="dmp:FAK_19250"/>
<feature type="region of interest" description="Disordered" evidence="8">
    <location>
        <begin position="154"/>
        <end position="195"/>
    </location>
</feature>
<keyword evidence="5 7" id="KW-0687">Ribonucleoprotein</keyword>
<dbReference type="Gene3D" id="3.40.5.10">
    <property type="entry name" value="Ribosomal protein L9, N-terminal domain"/>
    <property type="match status" value="1"/>
</dbReference>
<comment type="similarity">
    <text evidence="1 7">Belongs to the bacterial ribosomal protein bL9 family.</text>
</comment>
<name>A0AAU9ENV1_9BACT</name>
<keyword evidence="4 7" id="KW-0689">Ribosomal protein</keyword>
<dbReference type="InterPro" id="IPR000244">
    <property type="entry name" value="Ribosomal_bL9"/>
</dbReference>
<dbReference type="InterPro" id="IPR036935">
    <property type="entry name" value="Ribosomal_bL9_N_sf"/>
</dbReference>
<dbReference type="PROSITE" id="PS00651">
    <property type="entry name" value="RIBOSOMAL_L9"/>
    <property type="match status" value="1"/>
</dbReference>
<dbReference type="PANTHER" id="PTHR21368">
    <property type="entry name" value="50S RIBOSOMAL PROTEIN L9"/>
    <property type="match status" value="1"/>
</dbReference>
<dbReference type="InterPro" id="IPR020070">
    <property type="entry name" value="Ribosomal_bL9_N"/>
</dbReference>
<protein>
    <recommendedName>
        <fullName evidence="6 7">Large ribosomal subunit protein bL9</fullName>
    </recommendedName>
</protein>
<evidence type="ECO:0000256" key="6">
    <source>
        <dbReference type="ARBA" id="ARBA00035292"/>
    </source>
</evidence>
<keyword evidence="11" id="KW-1185">Reference proteome</keyword>
<dbReference type="InterPro" id="IPR020069">
    <property type="entry name" value="Ribosomal_bL9_C"/>
</dbReference>
<dbReference type="HAMAP" id="MF_00503">
    <property type="entry name" value="Ribosomal_bL9"/>
    <property type="match status" value="1"/>
</dbReference>
<dbReference type="Gene3D" id="3.10.430.100">
    <property type="entry name" value="Ribosomal protein L9, C-terminal domain"/>
    <property type="match status" value="1"/>
</dbReference>
<dbReference type="InterPro" id="IPR020594">
    <property type="entry name" value="Ribosomal_bL9_bac/chp"/>
</dbReference>
<keyword evidence="2 7" id="KW-0699">rRNA-binding</keyword>
<dbReference type="NCBIfam" id="TIGR00158">
    <property type="entry name" value="L9"/>
    <property type="match status" value="1"/>
</dbReference>
<dbReference type="GO" id="GO:0006412">
    <property type="term" value="P:translation"/>
    <property type="evidence" value="ECO:0007669"/>
    <property type="project" value="UniProtKB-UniRule"/>
</dbReference>
<dbReference type="SUPFAM" id="SSF55658">
    <property type="entry name" value="L9 N-domain-like"/>
    <property type="match status" value="1"/>
</dbReference>
<evidence type="ECO:0000313" key="10">
    <source>
        <dbReference type="EMBL" id="BEQ14859.1"/>
    </source>
</evidence>
<dbReference type="GO" id="GO:0019843">
    <property type="term" value="F:rRNA binding"/>
    <property type="evidence" value="ECO:0007669"/>
    <property type="project" value="UniProtKB-UniRule"/>
</dbReference>
<comment type="function">
    <text evidence="7">Binds to the 23S rRNA.</text>
</comment>
<dbReference type="SUPFAM" id="SSF55653">
    <property type="entry name" value="Ribosomal protein L9 C-domain"/>
    <property type="match status" value="1"/>
</dbReference>
<reference evidence="11" key="1">
    <citation type="journal article" date="2023" name="Arch. Microbiol.">
        <title>Desulfoferula mesophilus gen. nov. sp. nov., a mesophilic sulfate-reducing bacterium isolated from a brackish lake sediment.</title>
        <authorList>
            <person name="Watanabe T."/>
            <person name="Yabe T."/>
            <person name="Tsuji J.M."/>
            <person name="Fukui M."/>
        </authorList>
    </citation>
    <scope>NUCLEOTIDE SEQUENCE [LARGE SCALE GENOMIC DNA]</scope>
    <source>
        <strain evidence="11">12FAK</strain>
    </source>
</reference>
<evidence type="ECO:0000256" key="5">
    <source>
        <dbReference type="ARBA" id="ARBA00023274"/>
    </source>
</evidence>
<dbReference type="RefSeq" id="WP_338606531.1">
    <property type="nucleotide sequence ID" value="NZ_AP028679.1"/>
</dbReference>
<evidence type="ECO:0000256" key="1">
    <source>
        <dbReference type="ARBA" id="ARBA00010605"/>
    </source>
</evidence>
<keyword evidence="3 7" id="KW-0694">RNA-binding</keyword>
<evidence type="ECO:0000259" key="9">
    <source>
        <dbReference type="PROSITE" id="PS00651"/>
    </source>
</evidence>
<dbReference type="Proteomes" id="UP001366166">
    <property type="component" value="Chromosome"/>
</dbReference>
<dbReference type="Pfam" id="PF03948">
    <property type="entry name" value="Ribosomal_L9_C"/>
    <property type="match status" value="1"/>
</dbReference>
<evidence type="ECO:0000256" key="7">
    <source>
        <dbReference type="HAMAP-Rule" id="MF_00503"/>
    </source>
</evidence>
<feature type="domain" description="Ribosomal protein L9" evidence="9">
    <location>
        <begin position="13"/>
        <end position="40"/>
    </location>
</feature>
<sequence>MKIILTQEVLGLGDPGEVVQVKNGYGRNYLIPQGMALMATNKNIKTLAAERQRIEAGQAREAEKVKAEAATLAGVQVKVEARAGEGGKLYGSVTNMQIAEALAALGFDIDRRRIIMAEGPIKKLGTYTLPVKLHPQVVVDIELEVAPDAETAAAKAEADAKAEAKAEAEVVTEAVEATEEAEAPAEEEAEEPAKE</sequence>
<evidence type="ECO:0000256" key="3">
    <source>
        <dbReference type="ARBA" id="ARBA00022884"/>
    </source>
</evidence>